<protein>
    <submittedName>
        <fullName evidence="1">Uncharacterized protein</fullName>
    </submittedName>
</protein>
<dbReference type="Proteomes" id="UP000232688">
    <property type="component" value="Unassembled WGS sequence"/>
</dbReference>
<dbReference type="Gene3D" id="3.40.50.150">
    <property type="entry name" value="Vaccinia Virus protein VP39"/>
    <property type="match status" value="1"/>
</dbReference>
<dbReference type="VEuPathDB" id="FungiDB:RhiirA1_485970"/>
<accession>A0A2N0QHP9</accession>
<name>A0A2N0QHP9_9GLOM</name>
<reference evidence="1 2" key="2">
    <citation type="submission" date="2017-10" db="EMBL/GenBank/DDBJ databases">
        <title>Genome analyses suggest a sexual origin of heterokaryosis in a supposedly ancient asexual fungus.</title>
        <authorList>
            <person name="Corradi N."/>
            <person name="Sedzielewska K."/>
            <person name="Noel J."/>
            <person name="Charron P."/>
            <person name="Farinelli L."/>
            <person name="Marton T."/>
            <person name="Kruger M."/>
            <person name="Pelin A."/>
            <person name="Brachmann A."/>
            <person name="Corradi N."/>
        </authorList>
    </citation>
    <scope>NUCLEOTIDE SEQUENCE [LARGE SCALE GENOMIC DNA]</scope>
    <source>
        <strain evidence="1 2">A1</strain>
    </source>
</reference>
<organism evidence="1 2">
    <name type="scientific">Rhizophagus irregularis</name>
    <dbReference type="NCBI Taxonomy" id="588596"/>
    <lineage>
        <taxon>Eukaryota</taxon>
        <taxon>Fungi</taxon>
        <taxon>Fungi incertae sedis</taxon>
        <taxon>Mucoromycota</taxon>
        <taxon>Glomeromycotina</taxon>
        <taxon>Glomeromycetes</taxon>
        <taxon>Glomerales</taxon>
        <taxon>Glomeraceae</taxon>
        <taxon>Rhizophagus</taxon>
    </lineage>
</organism>
<dbReference type="AlphaFoldDB" id="A0A2N0QHP9"/>
<dbReference type="InterPro" id="IPR029063">
    <property type="entry name" value="SAM-dependent_MTases_sf"/>
</dbReference>
<evidence type="ECO:0000313" key="1">
    <source>
        <dbReference type="EMBL" id="PKC50565.1"/>
    </source>
</evidence>
<evidence type="ECO:0000313" key="2">
    <source>
        <dbReference type="Proteomes" id="UP000232688"/>
    </source>
</evidence>
<gene>
    <name evidence="1" type="ORF">RhiirA1_485970</name>
</gene>
<dbReference type="EMBL" id="LLXH01009639">
    <property type="protein sequence ID" value="PKC50565.1"/>
    <property type="molecule type" value="Genomic_DNA"/>
</dbReference>
<reference evidence="1 2" key="1">
    <citation type="submission" date="2017-10" db="EMBL/GenBank/DDBJ databases">
        <title>Extensive intraspecific genome diversity in a model arbuscular mycorrhizal fungus.</title>
        <authorList>
            <person name="Chen E.C.H."/>
            <person name="Morin E."/>
            <person name="Baudet D."/>
            <person name="Noel J."/>
            <person name="Ndikumana S."/>
            <person name="Charron P."/>
            <person name="St-Onge C."/>
            <person name="Giorgi J."/>
            <person name="Grigoriev I.V."/>
            <person name="Roux C."/>
            <person name="Martin F.M."/>
            <person name="Corradi N."/>
        </authorList>
    </citation>
    <scope>NUCLEOTIDE SEQUENCE [LARGE SCALE GENOMIC DNA]</scope>
    <source>
        <strain evidence="1 2">A1</strain>
    </source>
</reference>
<sequence length="103" mass="12048">MNLYSGCISGAISIKTYEEYLKDAGFIDIQIIPKDESKEFIREWQPNYDLENYISYIQLVMNSRELSLEEATQFIDQFFFSGDLLVYGTETKNNFELAINSFK</sequence>
<comment type="caution">
    <text evidence="1">The sequence shown here is derived from an EMBL/GenBank/DDBJ whole genome shotgun (WGS) entry which is preliminary data.</text>
</comment>
<proteinExistence type="predicted"/>